<dbReference type="EMBL" id="CP003355">
    <property type="protein sequence ID" value="AHD05276.1"/>
    <property type="molecule type" value="Genomic_DNA"/>
</dbReference>
<evidence type="ECO:0000259" key="2">
    <source>
        <dbReference type="Pfam" id="PF02894"/>
    </source>
</evidence>
<proteinExistence type="inferred from homology"/>
<dbReference type="HOGENOM" id="CLU_1446314_0_0_9"/>
<feature type="domain" description="Gfo/Idh/MocA-like oxidoreductase C-terminal" evidence="2">
    <location>
        <begin position="45"/>
        <end position="185"/>
    </location>
</feature>
<dbReference type="InterPro" id="IPR004104">
    <property type="entry name" value="Gfo/Idh/MocA-like_OxRdtase_C"/>
</dbReference>
<dbReference type="Pfam" id="PF02894">
    <property type="entry name" value="GFO_IDH_MocA_C"/>
    <property type="match status" value="1"/>
</dbReference>
<gene>
    <name evidence="3" type="ORF">ERIC2_c14510</name>
</gene>
<sequence>MCPNIILTEGYEYGSFHFLEPSFLHNYTDSTFTMWDAIPFIPPLFLLEQEPEAATVHAFFSPDHDHVDMMASGLIEFPGGIGLTFDCGMWAEYRNTFEILGTQGRIEIPYAYSYETPEEAYFLVKVKGELHTVESEPVNHYVLQIDDFGTAVLEGKACRFSFEDAVANMRVLDACLQSAEKRSRVIL</sequence>
<evidence type="ECO:0000313" key="3">
    <source>
        <dbReference type="EMBL" id="AHD05276.1"/>
    </source>
</evidence>
<evidence type="ECO:0000256" key="1">
    <source>
        <dbReference type="ARBA" id="ARBA00010928"/>
    </source>
</evidence>
<dbReference type="SUPFAM" id="SSF55347">
    <property type="entry name" value="Glyceraldehyde-3-phosphate dehydrogenase-like, C-terminal domain"/>
    <property type="match status" value="1"/>
</dbReference>
<dbReference type="KEGG" id="plv:ERIC2_c14510"/>
<dbReference type="eggNOG" id="COG0673">
    <property type="taxonomic scope" value="Bacteria"/>
</dbReference>
<comment type="similarity">
    <text evidence="1">Belongs to the Gfo/Idh/MocA family.</text>
</comment>
<organism evidence="3 4">
    <name type="scientific">Paenibacillus larvae subsp. larvae DSM 25430</name>
    <dbReference type="NCBI Taxonomy" id="697284"/>
    <lineage>
        <taxon>Bacteria</taxon>
        <taxon>Bacillati</taxon>
        <taxon>Bacillota</taxon>
        <taxon>Bacilli</taxon>
        <taxon>Bacillales</taxon>
        <taxon>Paenibacillaceae</taxon>
        <taxon>Paenibacillus</taxon>
    </lineage>
</organism>
<dbReference type="Proteomes" id="UP000029431">
    <property type="component" value="Chromosome"/>
</dbReference>
<evidence type="ECO:0000313" key="4">
    <source>
        <dbReference type="Proteomes" id="UP000029431"/>
    </source>
</evidence>
<keyword evidence="4" id="KW-1185">Reference proteome</keyword>
<accession>V9W2Q9</accession>
<name>V9W2Q9_9BACL</name>
<reference evidence="3 4" key="1">
    <citation type="journal article" date="2014" name="PLoS ONE">
        <title>How to Kill the Honey Bee Larva: Genomic Potential and Virulence Mechanisms of Paenibacillus larvae.</title>
        <authorList>
            <person name="Djukic M."/>
            <person name="Brzuszkiewicz E."/>
            <person name="Funfhaus A."/>
            <person name="Voss J."/>
            <person name="Gollnow K."/>
            <person name="Poppinga L."/>
            <person name="Liesegang H."/>
            <person name="Garcia-Gonzalez E."/>
            <person name="Genersch E."/>
            <person name="Daniel R."/>
        </authorList>
    </citation>
    <scope>NUCLEOTIDE SEQUENCE [LARGE SCALE GENOMIC DNA]</scope>
    <source>
        <strain evidence="3 4">DSM 25430</strain>
    </source>
</reference>
<protein>
    <recommendedName>
        <fullName evidence="2">Gfo/Idh/MocA-like oxidoreductase C-terminal domain-containing protein</fullName>
    </recommendedName>
</protein>
<dbReference type="AlphaFoldDB" id="V9W2Q9"/>
<dbReference type="Gene3D" id="3.30.360.10">
    <property type="entry name" value="Dihydrodipicolinate Reductase, domain 2"/>
    <property type="match status" value="1"/>
</dbReference>